<dbReference type="EMBL" id="CP060202">
    <property type="protein sequence ID" value="QNH63449.1"/>
    <property type="molecule type" value="Genomic_DNA"/>
</dbReference>
<keyword evidence="1" id="KW-0812">Transmembrane</keyword>
<proteinExistence type="predicted"/>
<evidence type="ECO:0000313" key="3">
    <source>
        <dbReference type="Proteomes" id="UP000515489"/>
    </source>
</evidence>
<keyword evidence="3" id="KW-1185">Reference proteome</keyword>
<keyword evidence="1" id="KW-1133">Transmembrane helix</keyword>
<dbReference type="AlphaFoldDB" id="A0A7G7WAQ6"/>
<accession>A0A7G7WAQ6</accession>
<protein>
    <submittedName>
        <fullName evidence="2">Uncharacterized protein</fullName>
    </submittedName>
</protein>
<evidence type="ECO:0000313" key="2">
    <source>
        <dbReference type="EMBL" id="QNH63449.1"/>
    </source>
</evidence>
<gene>
    <name evidence="2" type="ORF">H4317_06545</name>
</gene>
<evidence type="ECO:0000256" key="1">
    <source>
        <dbReference type="SAM" id="Phobius"/>
    </source>
</evidence>
<dbReference type="Proteomes" id="UP000515489">
    <property type="component" value="Chromosome"/>
</dbReference>
<keyword evidence="1" id="KW-0472">Membrane</keyword>
<reference evidence="2 3" key="1">
    <citation type="submission" date="2020-08" db="EMBL/GenBank/DDBJ databases">
        <title>Hymenobacter sp. S2-20-2 genome sequencing.</title>
        <authorList>
            <person name="Jin L."/>
        </authorList>
    </citation>
    <scope>NUCLEOTIDE SEQUENCE [LARGE SCALE GENOMIC DNA]</scope>
    <source>
        <strain evidence="2 3">S2-20-2</strain>
    </source>
</reference>
<dbReference type="RefSeq" id="WP_185889327.1">
    <property type="nucleotide sequence ID" value="NZ_CP060202.1"/>
</dbReference>
<feature type="transmembrane region" description="Helical" evidence="1">
    <location>
        <begin position="16"/>
        <end position="34"/>
    </location>
</feature>
<name>A0A7G7WAQ6_9BACT</name>
<sequence length="129" mass="14739">MKQELQELKRQVRAPWWHFTGLVLAAIAVGLGLISNSNQHTENLAFVNQPHKGDVYHIRTENGNYSLLKVQEVGGNTVRLLANNYETNKSTKVEELDKPESFAKEPMELTLLDLQIMLEKDEIIDVERP</sequence>
<dbReference type="KEGG" id="hsk:H4317_06545"/>
<organism evidence="2 3">
    <name type="scientific">Hymenobacter sediminicola</name>
    <dbReference type="NCBI Taxonomy" id="2761579"/>
    <lineage>
        <taxon>Bacteria</taxon>
        <taxon>Pseudomonadati</taxon>
        <taxon>Bacteroidota</taxon>
        <taxon>Cytophagia</taxon>
        <taxon>Cytophagales</taxon>
        <taxon>Hymenobacteraceae</taxon>
        <taxon>Hymenobacter</taxon>
    </lineage>
</organism>